<evidence type="ECO:0000313" key="2">
    <source>
        <dbReference type="EMBL" id="KAF8422132.1"/>
    </source>
</evidence>
<dbReference type="AlphaFoldDB" id="A0AAD4G6J2"/>
<gene>
    <name evidence="2" type="ORF">L210DRAFT_201267</name>
</gene>
<reference evidence="2" key="2">
    <citation type="journal article" date="2020" name="Nat. Commun.">
        <title>Large-scale genome sequencing of mycorrhizal fungi provides insights into the early evolution of symbiotic traits.</title>
        <authorList>
            <person name="Miyauchi S."/>
            <person name="Kiss E."/>
            <person name="Kuo A."/>
            <person name="Drula E."/>
            <person name="Kohler A."/>
            <person name="Sanchez-Garcia M."/>
            <person name="Morin E."/>
            <person name="Andreopoulos B."/>
            <person name="Barry K.W."/>
            <person name="Bonito G."/>
            <person name="Buee M."/>
            <person name="Carver A."/>
            <person name="Chen C."/>
            <person name="Cichocki N."/>
            <person name="Clum A."/>
            <person name="Culley D."/>
            <person name="Crous P.W."/>
            <person name="Fauchery L."/>
            <person name="Girlanda M."/>
            <person name="Hayes R.D."/>
            <person name="Keri Z."/>
            <person name="LaButti K."/>
            <person name="Lipzen A."/>
            <person name="Lombard V."/>
            <person name="Magnuson J."/>
            <person name="Maillard F."/>
            <person name="Murat C."/>
            <person name="Nolan M."/>
            <person name="Ohm R.A."/>
            <person name="Pangilinan J."/>
            <person name="Pereira M.F."/>
            <person name="Perotto S."/>
            <person name="Peter M."/>
            <person name="Pfister S."/>
            <person name="Riley R."/>
            <person name="Sitrit Y."/>
            <person name="Stielow J.B."/>
            <person name="Szollosi G."/>
            <person name="Zifcakova L."/>
            <person name="Stursova M."/>
            <person name="Spatafora J.W."/>
            <person name="Tedersoo L."/>
            <person name="Vaario L.M."/>
            <person name="Yamada A."/>
            <person name="Yan M."/>
            <person name="Wang P."/>
            <person name="Xu J."/>
            <person name="Bruns T."/>
            <person name="Baldrian P."/>
            <person name="Vilgalys R."/>
            <person name="Dunand C."/>
            <person name="Henrissat B."/>
            <person name="Grigoriev I.V."/>
            <person name="Hibbett D."/>
            <person name="Nagy L.G."/>
            <person name="Martin F.M."/>
        </authorList>
    </citation>
    <scope>NUCLEOTIDE SEQUENCE</scope>
    <source>
        <strain evidence="2">BED1</strain>
    </source>
</reference>
<keyword evidence="3" id="KW-1185">Reference proteome</keyword>
<feature type="region of interest" description="Disordered" evidence="1">
    <location>
        <begin position="215"/>
        <end position="244"/>
    </location>
</feature>
<protein>
    <submittedName>
        <fullName evidence="2">Uncharacterized protein</fullName>
    </submittedName>
</protein>
<reference evidence="2" key="1">
    <citation type="submission" date="2019-10" db="EMBL/GenBank/DDBJ databases">
        <authorList>
            <consortium name="DOE Joint Genome Institute"/>
            <person name="Kuo A."/>
            <person name="Miyauchi S."/>
            <person name="Kiss E."/>
            <person name="Drula E."/>
            <person name="Kohler A."/>
            <person name="Sanchez-Garcia M."/>
            <person name="Andreopoulos B."/>
            <person name="Barry K.W."/>
            <person name="Bonito G."/>
            <person name="Buee M."/>
            <person name="Carver A."/>
            <person name="Chen C."/>
            <person name="Cichocki N."/>
            <person name="Clum A."/>
            <person name="Culley D."/>
            <person name="Crous P.W."/>
            <person name="Fauchery L."/>
            <person name="Girlanda M."/>
            <person name="Hayes R."/>
            <person name="Keri Z."/>
            <person name="LaButti K."/>
            <person name="Lipzen A."/>
            <person name="Lombard V."/>
            <person name="Magnuson J."/>
            <person name="Maillard F."/>
            <person name="Morin E."/>
            <person name="Murat C."/>
            <person name="Nolan M."/>
            <person name="Ohm R."/>
            <person name="Pangilinan J."/>
            <person name="Pereira M."/>
            <person name="Perotto S."/>
            <person name="Peter M."/>
            <person name="Riley R."/>
            <person name="Sitrit Y."/>
            <person name="Stielow B."/>
            <person name="Szollosi G."/>
            <person name="Zifcakova L."/>
            <person name="Stursova M."/>
            <person name="Spatafora J.W."/>
            <person name="Tedersoo L."/>
            <person name="Vaario L.-M."/>
            <person name="Yamada A."/>
            <person name="Yan M."/>
            <person name="Wang P."/>
            <person name="Xu J."/>
            <person name="Bruns T."/>
            <person name="Baldrian P."/>
            <person name="Vilgalys R."/>
            <person name="Henrissat B."/>
            <person name="Grigoriev I.V."/>
            <person name="Hibbett D."/>
            <person name="Nagy L.G."/>
            <person name="Martin F.M."/>
        </authorList>
    </citation>
    <scope>NUCLEOTIDE SEQUENCE</scope>
    <source>
        <strain evidence="2">BED1</strain>
    </source>
</reference>
<organism evidence="2 3">
    <name type="scientific">Boletus edulis BED1</name>
    <dbReference type="NCBI Taxonomy" id="1328754"/>
    <lineage>
        <taxon>Eukaryota</taxon>
        <taxon>Fungi</taxon>
        <taxon>Dikarya</taxon>
        <taxon>Basidiomycota</taxon>
        <taxon>Agaricomycotina</taxon>
        <taxon>Agaricomycetes</taxon>
        <taxon>Agaricomycetidae</taxon>
        <taxon>Boletales</taxon>
        <taxon>Boletineae</taxon>
        <taxon>Boletaceae</taxon>
        <taxon>Boletoideae</taxon>
        <taxon>Boletus</taxon>
    </lineage>
</organism>
<evidence type="ECO:0000256" key="1">
    <source>
        <dbReference type="SAM" id="MobiDB-lite"/>
    </source>
</evidence>
<evidence type="ECO:0000313" key="3">
    <source>
        <dbReference type="Proteomes" id="UP001194468"/>
    </source>
</evidence>
<comment type="caution">
    <text evidence="2">The sequence shown here is derived from an EMBL/GenBank/DDBJ whole genome shotgun (WGS) entry which is preliminary data.</text>
</comment>
<accession>A0AAD4G6J2</accession>
<proteinExistence type="predicted"/>
<sequence>MPTLIIASCFRRFCWLSFQRTVVSTPKHCTYQDEFKINICLTPQSWHGTQSPCSACISCLPCPVCEQVIRAMSLRMSQSISTHFSHTYLARSHLQDQPPCQLVTFIHFLHLYIHVVPEKHLCTLFLTMSSTDASLILVKLRSPVCDDKLSNLIQVSSLLCETHNFSTALSAKPVSMTDHLMYRQCKRSFIPPSHLSRLFKYLNAGHLIRADSSFQTNHTNPTIRPTDSCHHRQHSTVETEFQAG</sequence>
<dbReference type="EMBL" id="WHUW01000132">
    <property type="protein sequence ID" value="KAF8422132.1"/>
    <property type="molecule type" value="Genomic_DNA"/>
</dbReference>
<name>A0AAD4G6J2_BOLED</name>
<feature type="compositionally biased region" description="Polar residues" evidence="1">
    <location>
        <begin position="215"/>
        <end position="225"/>
    </location>
</feature>
<dbReference type="Proteomes" id="UP001194468">
    <property type="component" value="Unassembled WGS sequence"/>
</dbReference>